<reference evidence="1" key="1">
    <citation type="submission" date="2020-04" db="EMBL/GenBank/DDBJ databases">
        <authorList>
            <person name="Chiriac C."/>
            <person name="Salcher M."/>
            <person name="Ghai R."/>
            <person name="Kavagutti S V."/>
        </authorList>
    </citation>
    <scope>NUCLEOTIDE SEQUENCE</scope>
</reference>
<protein>
    <submittedName>
        <fullName evidence="1">Uncharacterized protein</fullName>
    </submittedName>
</protein>
<gene>
    <name evidence="1" type="ORF">UFOVP447_32</name>
</gene>
<accession>A0A6J5MAF6</accession>
<organism evidence="1">
    <name type="scientific">uncultured Caudovirales phage</name>
    <dbReference type="NCBI Taxonomy" id="2100421"/>
    <lineage>
        <taxon>Viruses</taxon>
        <taxon>Duplodnaviria</taxon>
        <taxon>Heunggongvirae</taxon>
        <taxon>Uroviricota</taxon>
        <taxon>Caudoviricetes</taxon>
        <taxon>Peduoviridae</taxon>
        <taxon>Maltschvirus</taxon>
        <taxon>Maltschvirus maltsch</taxon>
    </lineage>
</organism>
<dbReference type="EMBL" id="LR796423">
    <property type="protein sequence ID" value="CAB4142747.1"/>
    <property type="molecule type" value="Genomic_DNA"/>
</dbReference>
<proteinExistence type="predicted"/>
<sequence>MSRFNSVPVIVQQMVESLQAKNTPDHVKYNQAVVIETIRDYCDVAIAKYKKDSAAAQIKRR</sequence>
<name>A0A6J5MAF6_9CAUD</name>
<evidence type="ECO:0000313" key="1">
    <source>
        <dbReference type="EMBL" id="CAB4142747.1"/>
    </source>
</evidence>